<evidence type="ECO:0000256" key="4">
    <source>
        <dbReference type="ARBA" id="ARBA00023015"/>
    </source>
</evidence>
<sequence>MDDETLNLYDDDDDDYLSGNDMMDPSEDGHDSVQDDSTNAAGNRVRRRRKRRHSKCWKHFEIVGDKLPDGTTKVICKHCEYSYFIDLSNGTNTLLRHSRVCSKNPGSTPRSRKFDMMVFREMIAGAIVEHDLAYSFVEFRRIREAFEYANPGIEFWCRNTAVSDVRKIYENEKAALRKVLSEVPGRICFTTDLWRAITVEGYLCLTAHYVDNWKLKAKILSFCAFPPPHTGYSIAMKVMELVKEWGLEKKVFTVTVDNASSNDNMQGVLKTQLRRALVCNGEFLHVRCAAHILNLIV</sequence>
<name>A0A3P6CYE5_BRACM</name>
<dbReference type="SMART" id="SM00614">
    <property type="entry name" value="ZnF_BED"/>
    <property type="match status" value="1"/>
</dbReference>
<dbReference type="Proteomes" id="UP000694005">
    <property type="component" value="Chromosome A03"/>
</dbReference>
<dbReference type="Gramene" id="A03p69390.2_BraZ1">
    <property type="protein sequence ID" value="A03p69390.2_BraZ1.CDS.1"/>
    <property type="gene ID" value="A03g69390.2_BraZ1"/>
</dbReference>
<dbReference type="InterPro" id="IPR036236">
    <property type="entry name" value="Znf_C2H2_sf"/>
</dbReference>
<evidence type="ECO:0000256" key="6">
    <source>
        <dbReference type="SAM" id="MobiDB-lite"/>
    </source>
</evidence>
<dbReference type="InterPro" id="IPR003656">
    <property type="entry name" value="Znf_BED"/>
</dbReference>
<feature type="compositionally biased region" description="Acidic residues" evidence="6">
    <location>
        <begin position="1"/>
        <end position="16"/>
    </location>
</feature>
<evidence type="ECO:0000256" key="5">
    <source>
        <dbReference type="ARBA" id="ARBA00023163"/>
    </source>
</evidence>
<dbReference type="SUPFAM" id="SSF53098">
    <property type="entry name" value="Ribonuclease H-like"/>
    <property type="match status" value="1"/>
</dbReference>
<dbReference type="EMBL" id="LR031588">
    <property type="protein sequence ID" value="VDD23673.1"/>
    <property type="molecule type" value="Genomic_DNA"/>
</dbReference>
<protein>
    <recommendedName>
        <fullName evidence="7">BED-type domain-containing protein</fullName>
    </recommendedName>
</protein>
<evidence type="ECO:0000313" key="8">
    <source>
        <dbReference type="EMBL" id="CAG7885596.1"/>
    </source>
</evidence>
<dbReference type="AlphaFoldDB" id="A0A3P6CYE5"/>
<dbReference type="GO" id="GO:0008270">
    <property type="term" value="F:zinc ion binding"/>
    <property type="evidence" value="ECO:0007669"/>
    <property type="project" value="UniProtKB-KW"/>
</dbReference>
<evidence type="ECO:0000256" key="2">
    <source>
        <dbReference type="ARBA" id="ARBA00022771"/>
    </source>
</evidence>
<dbReference type="GO" id="GO:0003677">
    <property type="term" value="F:DNA binding"/>
    <property type="evidence" value="ECO:0007669"/>
    <property type="project" value="InterPro"/>
</dbReference>
<dbReference type="Pfam" id="PF02892">
    <property type="entry name" value="zf-BED"/>
    <property type="match status" value="1"/>
</dbReference>
<evidence type="ECO:0000313" key="9">
    <source>
        <dbReference type="EMBL" id="VDD23673.1"/>
    </source>
</evidence>
<feature type="domain" description="BED-type" evidence="7">
    <location>
        <begin position="54"/>
        <end position="97"/>
    </location>
</feature>
<dbReference type="InterPro" id="IPR012337">
    <property type="entry name" value="RNaseH-like_sf"/>
</dbReference>
<dbReference type="PANTHER" id="PTHR46481:SF6">
    <property type="entry name" value="ZINC FINGER BED DOMAIN-CONTAINING PROTEIN RICESLEEPER 2-LIKE"/>
    <property type="match status" value="1"/>
</dbReference>
<dbReference type="SUPFAM" id="SSF57667">
    <property type="entry name" value="beta-beta-alpha zinc fingers"/>
    <property type="match status" value="1"/>
</dbReference>
<keyword evidence="3" id="KW-0862">Zinc</keyword>
<organism evidence="9">
    <name type="scientific">Brassica campestris</name>
    <name type="common">Field mustard</name>
    <dbReference type="NCBI Taxonomy" id="3711"/>
    <lineage>
        <taxon>Eukaryota</taxon>
        <taxon>Viridiplantae</taxon>
        <taxon>Streptophyta</taxon>
        <taxon>Embryophyta</taxon>
        <taxon>Tracheophyta</taxon>
        <taxon>Spermatophyta</taxon>
        <taxon>Magnoliopsida</taxon>
        <taxon>eudicotyledons</taxon>
        <taxon>Gunneridae</taxon>
        <taxon>Pentapetalae</taxon>
        <taxon>rosids</taxon>
        <taxon>malvids</taxon>
        <taxon>Brassicales</taxon>
        <taxon>Brassicaceae</taxon>
        <taxon>Brassiceae</taxon>
        <taxon>Brassica</taxon>
    </lineage>
</organism>
<gene>
    <name evidence="8" type="ORF">BRAPAZ1V2_A03P69390.2</name>
    <name evidence="9" type="ORF">BRASC39T46185Z</name>
</gene>
<dbReference type="EMBL" id="LS974619">
    <property type="protein sequence ID" value="CAG7885596.1"/>
    <property type="molecule type" value="Genomic_DNA"/>
</dbReference>
<keyword evidence="5" id="KW-0804">Transcription</keyword>
<evidence type="ECO:0000259" key="7">
    <source>
        <dbReference type="Pfam" id="PF02892"/>
    </source>
</evidence>
<feature type="non-terminal residue" evidence="9">
    <location>
        <position position="297"/>
    </location>
</feature>
<keyword evidence="2" id="KW-0863">Zinc-finger</keyword>
<proteinExistence type="predicted"/>
<feature type="region of interest" description="Disordered" evidence="6">
    <location>
        <begin position="1"/>
        <end position="46"/>
    </location>
</feature>
<evidence type="ECO:0000256" key="1">
    <source>
        <dbReference type="ARBA" id="ARBA00022723"/>
    </source>
</evidence>
<reference evidence="9" key="1">
    <citation type="submission" date="2018-11" db="EMBL/GenBank/DDBJ databases">
        <authorList>
            <consortium name="Genoscope - CEA"/>
            <person name="William W."/>
        </authorList>
    </citation>
    <scope>NUCLEOTIDE SEQUENCE</scope>
</reference>
<keyword evidence="4" id="KW-0805">Transcription regulation</keyword>
<accession>A0A3P6CYE5</accession>
<evidence type="ECO:0000256" key="3">
    <source>
        <dbReference type="ARBA" id="ARBA00022833"/>
    </source>
</evidence>
<dbReference type="InterPro" id="IPR052035">
    <property type="entry name" value="ZnF_BED_domain_contain"/>
</dbReference>
<dbReference type="PANTHER" id="PTHR46481">
    <property type="entry name" value="ZINC FINGER BED DOMAIN-CONTAINING PROTEIN 4"/>
    <property type="match status" value="1"/>
</dbReference>
<keyword evidence="1" id="KW-0479">Metal-binding</keyword>